<dbReference type="InterPro" id="IPR050695">
    <property type="entry name" value="N-acetylmuramoyl_amidase_3"/>
</dbReference>
<dbReference type="InterPro" id="IPR003646">
    <property type="entry name" value="SH3-like_bac-type"/>
</dbReference>
<feature type="domain" description="MurNAc-LAA" evidence="4">
    <location>
        <begin position="179"/>
        <end position="290"/>
    </location>
</feature>
<keyword evidence="2" id="KW-0961">Cell wall biogenesis/degradation</keyword>
<evidence type="ECO:0000259" key="4">
    <source>
        <dbReference type="SMART" id="SM00646"/>
    </source>
</evidence>
<keyword evidence="3" id="KW-0812">Transmembrane</keyword>
<accession>A0A9Q3SZF3</accession>
<reference evidence="5" key="1">
    <citation type="submission" date="2021-05" db="EMBL/GenBank/DDBJ databases">
        <title>Pangenome of Leuconostoc gelidum warrants species status for Leuconostoc gelidum subsp. gasicomitatum.</title>
        <authorList>
            <person name="Johansson P."/>
            <person name="Sade E."/>
            <person name="Hultman J."/>
            <person name="Auvinen P."/>
            <person name="Bjorkroth J."/>
        </authorList>
    </citation>
    <scope>NUCLEOTIDE SEQUENCE</scope>
    <source>
        <strain evidence="5">A.21.4</strain>
    </source>
</reference>
<dbReference type="GO" id="GO:0030288">
    <property type="term" value="C:outer membrane-bounded periplasmic space"/>
    <property type="evidence" value="ECO:0007669"/>
    <property type="project" value="TreeGrafter"/>
</dbReference>
<dbReference type="GO" id="GO:0071555">
    <property type="term" value="P:cell wall organization"/>
    <property type="evidence" value="ECO:0007669"/>
    <property type="project" value="UniProtKB-KW"/>
</dbReference>
<dbReference type="SMART" id="SM00646">
    <property type="entry name" value="Ami_3"/>
    <property type="match status" value="1"/>
</dbReference>
<comment type="caution">
    <text evidence="5">The sequence shown here is derived from an EMBL/GenBank/DDBJ whole genome shotgun (WGS) entry which is preliminary data.</text>
</comment>
<dbReference type="Gene3D" id="3.40.630.40">
    <property type="entry name" value="Zn-dependent exopeptidases"/>
    <property type="match status" value="1"/>
</dbReference>
<evidence type="ECO:0000313" key="6">
    <source>
        <dbReference type="Proteomes" id="UP000752647"/>
    </source>
</evidence>
<protein>
    <submittedName>
        <fullName evidence="5">N-acetylmuramoyl-L-alanine amidase</fullName>
    </submittedName>
</protein>
<dbReference type="RefSeq" id="WP_090090652.1">
    <property type="nucleotide sequence ID" value="NZ_CBCPIF010000001.1"/>
</dbReference>
<dbReference type="CDD" id="cd02696">
    <property type="entry name" value="MurNAc-LAA"/>
    <property type="match status" value="1"/>
</dbReference>
<dbReference type="SUPFAM" id="SSF53187">
    <property type="entry name" value="Zn-dependent exopeptidases"/>
    <property type="match status" value="1"/>
</dbReference>
<feature type="transmembrane region" description="Helical" evidence="3">
    <location>
        <begin position="6"/>
        <end position="31"/>
    </location>
</feature>
<dbReference type="Pfam" id="PF01520">
    <property type="entry name" value="Amidase_3"/>
    <property type="match status" value="1"/>
</dbReference>
<keyword evidence="1" id="KW-0378">Hydrolase</keyword>
<dbReference type="AlphaFoldDB" id="A0A9Q3SZF3"/>
<dbReference type="EMBL" id="JAHBFI010000019">
    <property type="protein sequence ID" value="MBZ5963003.1"/>
    <property type="molecule type" value="Genomic_DNA"/>
</dbReference>
<gene>
    <name evidence="5" type="ORF">KIJ12_07610</name>
</gene>
<proteinExistence type="predicted"/>
<evidence type="ECO:0000313" key="5">
    <source>
        <dbReference type="EMBL" id="MBZ5963003.1"/>
    </source>
</evidence>
<name>A0A9Q3SZF3_9LACO</name>
<sequence>MIKKWLLSNLIGIVITALVLITTFGLILSLVNKDKIATRPNNVQFRTGPGRTYKSTASLKSGTDLIILNKTRGWYKVRRTDNEKIGWVAGWVAESKTLRTATPISEATIVLDPGHGGNPDKKYDGLSGDNGSASVNGKFFEKTYTLRTARQMRSSLQKTGARVFMTRDKDVLVPLLHIPRLAEHYQADAQISIHFDHDGNEDSATTASGVSQFYYHQNSYALVTALKNALDGLPINNRGIDRTQYLVLDHVTRPAVLLELGYINNPENFKKIRTEKYQQQIATLVTHGLTTYFKQNTEMK</sequence>
<dbReference type="GO" id="GO:0009253">
    <property type="term" value="P:peptidoglycan catabolic process"/>
    <property type="evidence" value="ECO:0007669"/>
    <property type="project" value="InterPro"/>
</dbReference>
<organism evidence="5 6">
    <name type="scientific">Leuconostoc gasicomitatum</name>
    <dbReference type="NCBI Taxonomy" id="115778"/>
    <lineage>
        <taxon>Bacteria</taxon>
        <taxon>Bacillati</taxon>
        <taxon>Bacillota</taxon>
        <taxon>Bacilli</taxon>
        <taxon>Lactobacillales</taxon>
        <taxon>Lactobacillaceae</taxon>
        <taxon>Leuconostoc</taxon>
        <taxon>Leuconostoc gelidum group</taxon>
    </lineage>
</organism>
<keyword evidence="3" id="KW-1133">Transmembrane helix</keyword>
<dbReference type="PANTHER" id="PTHR30404:SF7">
    <property type="entry name" value="CELL WALL AMIDASE LYTH-RELATED"/>
    <property type="match status" value="1"/>
</dbReference>
<dbReference type="InterPro" id="IPR002508">
    <property type="entry name" value="MurNAc-LAA_cat"/>
</dbReference>
<keyword evidence="3" id="KW-0472">Membrane</keyword>
<dbReference type="Proteomes" id="UP000752647">
    <property type="component" value="Unassembled WGS sequence"/>
</dbReference>
<dbReference type="PANTHER" id="PTHR30404">
    <property type="entry name" value="N-ACETYLMURAMOYL-L-ALANINE AMIDASE"/>
    <property type="match status" value="1"/>
</dbReference>
<dbReference type="Pfam" id="PF08239">
    <property type="entry name" value="SH3_3"/>
    <property type="match status" value="1"/>
</dbReference>
<evidence type="ECO:0000256" key="2">
    <source>
        <dbReference type="ARBA" id="ARBA00023316"/>
    </source>
</evidence>
<dbReference type="GO" id="GO:0008745">
    <property type="term" value="F:N-acetylmuramoyl-L-alanine amidase activity"/>
    <property type="evidence" value="ECO:0007669"/>
    <property type="project" value="InterPro"/>
</dbReference>
<evidence type="ECO:0000256" key="3">
    <source>
        <dbReference type="SAM" id="Phobius"/>
    </source>
</evidence>
<evidence type="ECO:0000256" key="1">
    <source>
        <dbReference type="ARBA" id="ARBA00022801"/>
    </source>
</evidence>
<dbReference type="Gene3D" id="2.30.30.40">
    <property type="entry name" value="SH3 Domains"/>
    <property type="match status" value="1"/>
</dbReference>